<evidence type="ECO:0000256" key="1">
    <source>
        <dbReference type="ARBA" id="ARBA00010618"/>
    </source>
</evidence>
<dbReference type="SMART" id="SM00739">
    <property type="entry name" value="KOW"/>
    <property type="match status" value="1"/>
</dbReference>
<comment type="function">
    <text evidence="5">One of the proteins that surrounds the polypeptide exit tunnel on the outside of the subunit.</text>
</comment>
<dbReference type="GO" id="GO:1990904">
    <property type="term" value="C:ribonucleoprotein complex"/>
    <property type="evidence" value="ECO:0007669"/>
    <property type="project" value="UniProtKB-KW"/>
</dbReference>
<comment type="function">
    <text evidence="5">One of two assembly initiator proteins, it binds directly to the 5'-end of the 23S rRNA, where it nucleates assembly of the 50S subunit.</text>
</comment>
<dbReference type="GO" id="GO:0003735">
    <property type="term" value="F:structural constituent of ribosome"/>
    <property type="evidence" value="ECO:0007669"/>
    <property type="project" value="InterPro"/>
</dbReference>
<evidence type="ECO:0000256" key="3">
    <source>
        <dbReference type="ARBA" id="ARBA00023274"/>
    </source>
</evidence>
<protein>
    <recommendedName>
        <fullName evidence="4 5">Large ribosomal subunit protein uL24</fullName>
    </recommendedName>
</protein>
<name>A0A0G1KB97_9BACT</name>
<dbReference type="GO" id="GO:0005840">
    <property type="term" value="C:ribosome"/>
    <property type="evidence" value="ECO:0007669"/>
    <property type="project" value="UniProtKB-KW"/>
</dbReference>
<dbReference type="GO" id="GO:0006412">
    <property type="term" value="P:translation"/>
    <property type="evidence" value="ECO:0007669"/>
    <property type="project" value="UniProtKB-UniRule"/>
</dbReference>
<evidence type="ECO:0000313" key="7">
    <source>
        <dbReference type="EMBL" id="KKT81016.1"/>
    </source>
</evidence>
<reference evidence="7 8" key="1">
    <citation type="journal article" date="2015" name="Nature">
        <title>rRNA introns, odd ribosomes, and small enigmatic genomes across a large radiation of phyla.</title>
        <authorList>
            <person name="Brown C.T."/>
            <person name="Hug L.A."/>
            <person name="Thomas B.C."/>
            <person name="Sharon I."/>
            <person name="Castelle C.J."/>
            <person name="Singh A."/>
            <person name="Wilkins M.J."/>
            <person name="Williams K.H."/>
            <person name="Banfield J.F."/>
        </authorList>
    </citation>
    <scope>NUCLEOTIDE SEQUENCE [LARGE SCALE GENOMIC DNA]</scope>
</reference>
<comment type="subunit">
    <text evidence="5">Part of the 50S ribosomal subunit.</text>
</comment>
<dbReference type="InterPro" id="IPR003256">
    <property type="entry name" value="Ribosomal_uL24"/>
</dbReference>
<comment type="similarity">
    <text evidence="1 5">Belongs to the universal ribosomal protein uL24 family.</text>
</comment>
<evidence type="ECO:0000256" key="2">
    <source>
        <dbReference type="ARBA" id="ARBA00022980"/>
    </source>
</evidence>
<dbReference type="InterPro" id="IPR005824">
    <property type="entry name" value="KOW"/>
</dbReference>
<dbReference type="InterPro" id="IPR057264">
    <property type="entry name" value="Ribosomal_uL24_C"/>
</dbReference>
<dbReference type="Pfam" id="PF17136">
    <property type="entry name" value="ribosomal_L24"/>
    <property type="match status" value="1"/>
</dbReference>
<dbReference type="InterPro" id="IPR041988">
    <property type="entry name" value="Ribosomal_uL24_KOW"/>
</dbReference>
<keyword evidence="2 5" id="KW-0689">Ribosomal protein</keyword>
<accession>A0A0G1KB97</accession>
<dbReference type="Proteomes" id="UP000034595">
    <property type="component" value="Unassembled WGS sequence"/>
</dbReference>
<comment type="caution">
    <text evidence="7">The sequence shown here is derived from an EMBL/GenBank/DDBJ whole genome shotgun (WGS) entry which is preliminary data.</text>
</comment>
<dbReference type="InterPro" id="IPR014722">
    <property type="entry name" value="Rib_uL2_dom2"/>
</dbReference>
<dbReference type="AlphaFoldDB" id="A0A0G1KB97"/>
<dbReference type="Pfam" id="PF00467">
    <property type="entry name" value="KOW"/>
    <property type="match status" value="1"/>
</dbReference>
<keyword evidence="5" id="KW-0699">rRNA-binding</keyword>
<dbReference type="SUPFAM" id="SSF50104">
    <property type="entry name" value="Translation proteins SH3-like domain"/>
    <property type="match status" value="1"/>
</dbReference>
<keyword evidence="5" id="KW-0694">RNA-binding</keyword>
<dbReference type="HAMAP" id="MF_01326_B">
    <property type="entry name" value="Ribosomal_uL24_B"/>
    <property type="match status" value="1"/>
</dbReference>
<keyword evidence="3 5" id="KW-0687">Ribonucleoprotein</keyword>
<gene>
    <name evidence="5" type="primary">rplX</name>
    <name evidence="7" type="ORF">UW78_C0019G0011</name>
</gene>
<evidence type="ECO:0000259" key="6">
    <source>
        <dbReference type="SMART" id="SM00739"/>
    </source>
</evidence>
<evidence type="ECO:0000256" key="5">
    <source>
        <dbReference type="HAMAP-Rule" id="MF_01326"/>
    </source>
</evidence>
<dbReference type="CDD" id="cd06089">
    <property type="entry name" value="KOW_RPL26"/>
    <property type="match status" value="1"/>
</dbReference>
<dbReference type="EMBL" id="LCJQ01000019">
    <property type="protein sequence ID" value="KKT81016.1"/>
    <property type="molecule type" value="Genomic_DNA"/>
</dbReference>
<proteinExistence type="inferred from homology"/>
<dbReference type="Gene3D" id="2.30.30.30">
    <property type="match status" value="1"/>
</dbReference>
<sequence length="102" mass="11146">MRIKKGDNIIMISGTDKGKKGKVMKVLPDDNKIIVENINLKKKHQRPKTAGKKGEKIEVSRPVSVASVMIICGSCGKPTRAGYKILENNKKIRACKKCGAAI</sequence>
<evidence type="ECO:0000256" key="4">
    <source>
        <dbReference type="ARBA" id="ARBA00035206"/>
    </source>
</evidence>
<organism evidence="7 8">
    <name type="scientific">Candidatus Azambacteria bacterium GW2011_GWA1_44_9</name>
    <dbReference type="NCBI Taxonomy" id="1618610"/>
    <lineage>
        <taxon>Bacteria</taxon>
        <taxon>Candidatus Azamiibacteriota</taxon>
    </lineage>
</organism>
<evidence type="ECO:0000313" key="8">
    <source>
        <dbReference type="Proteomes" id="UP000034595"/>
    </source>
</evidence>
<dbReference type="NCBIfam" id="TIGR01079">
    <property type="entry name" value="rplX_bact"/>
    <property type="match status" value="1"/>
</dbReference>
<feature type="domain" description="KOW" evidence="6">
    <location>
        <begin position="2"/>
        <end position="29"/>
    </location>
</feature>
<dbReference type="InterPro" id="IPR008991">
    <property type="entry name" value="Translation_prot_SH3-like_sf"/>
</dbReference>
<dbReference type="GO" id="GO:0019843">
    <property type="term" value="F:rRNA binding"/>
    <property type="evidence" value="ECO:0007669"/>
    <property type="project" value="UniProtKB-UniRule"/>
</dbReference>
<dbReference type="PANTHER" id="PTHR12903">
    <property type="entry name" value="MITOCHONDRIAL RIBOSOMAL PROTEIN L24"/>
    <property type="match status" value="1"/>
</dbReference>